<dbReference type="Pfam" id="PF00505">
    <property type="entry name" value="HMG_box"/>
    <property type="match status" value="1"/>
</dbReference>
<dbReference type="Proteomes" id="UP001412067">
    <property type="component" value="Unassembled WGS sequence"/>
</dbReference>
<evidence type="ECO:0000256" key="2">
    <source>
        <dbReference type="ARBA" id="ARBA00023125"/>
    </source>
</evidence>
<proteinExistence type="predicted"/>
<dbReference type="InterPro" id="IPR009071">
    <property type="entry name" value="HMG_box_dom"/>
</dbReference>
<evidence type="ECO:0000313" key="7">
    <source>
        <dbReference type="Proteomes" id="UP001412067"/>
    </source>
</evidence>
<comment type="caution">
    <text evidence="6">The sequence shown here is derived from an EMBL/GenBank/DDBJ whole genome shotgun (WGS) entry which is preliminary data.</text>
</comment>
<evidence type="ECO:0000256" key="4">
    <source>
        <dbReference type="PROSITE-ProRule" id="PRU00267"/>
    </source>
</evidence>
<evidence type="ECO:0000256" key="1">
    <source>
        <dbReference type="ARBA" id="ARBA00004123"/>
    </source>
</evidence>
<sequence>MICTPRPPPRLIAEPSPLVSCPLHQIADPPHPFFVPPLDQRAIRRSRYQFNRVLLDPPATISASSACDVTDRPPSSLSQPAPPLQAFLTFKPSAASATRSAAGVNAHPFPFCAINAVYNTTPTRSEDFRKTYQEENPDVKSMREIGRECGEKWKTMTYEEKVAYYDIATEKRAEFEKAVSEYTKRKFLKRYVKGETQHFENRTGHRTGEAKGSRFNWFNRGRTAGPPARFTGSWAVRYHTGFSPLTGPAGGPVGGPTG</sequence>
<dbReference type="InterPro" id="IPR036910">
    <property type="entry name" value="HMG_box_dom_sf"/>
</dbReference>
<dbReference type="SMART" id="SM00398">
    <property type="entry name" value="HMG"/>
    <property type="match status" value="1"/>
</dbReference>
<dbReference type="EMBL" id="JBBWWR010000012">
    <property type="protein sequence ID" value="KAK8958896.1"/>
    <property type="molecule type" value="Genomic_DNA"/>
</dbReference>
<gene>
    <name evidence="6" type="primary">HMGB14</name>
    <name evidence="6" type="ORF">KSP40_PGU018620</name>
</gene>
<feature type="DNA-binding region" description="HMG box" evidence="4">
    <location>
        <begin position="125"/>
        <end position="183"/>
    </location>
</feature>
<reference evidence="6 7" key="1">
    <citation type="journal article" date="2022" name="Nat. Plants">
        <title>Genomes of leafy and leafless Platanthera orchids illuminate the evolution of mycoheterotrophy.</title>
        <authorList>
            <person name="Li M.H."/>
            <person name="Liu K.W."/>
            <person name="Li Z."/>
            <person name="Lu H.C."/>
            <person name="Ye Q.L."/>
            <person name="Zhang D."/>
            <person name="Wang J.Y."/>
            <person name="Li Y.F."/>
            <person name="Zhong Z.M."/>
            <person name="Liu X."/>
            <person name="Yu X."/>
            <person name="Liu D.K."/>
            <person name="Tu X.D."/>
            <person name="Liu B."/>
            <person name="Hao Y."/>
            <person name="Liao X.Y."/>
            <person name="Jiang Y.T."/>
            <person name="Sun W.H."/>
            <person name="Chen J."/>
            <person name="Chen Y.Q."/>
            <person name="Ai Y."/>
            <person name="Zhai J.W."/>
            <person name="Wu S.S."/>
            <person name="Zhou Z."/>
            <person name="Hsiao Y.Y."/>
            <person name="Wu W.L."/>
            <person name="Chen Y.Y."/>
            <person name="Lin Y.F."/>
            <person name="Hsu J.L."/>
            <person name="Li C.Y."/>
            <person name="Wang Z.W."/>
            <person name="Zhao X."/>
            <person name="Zhong W.Y."/>
            <person name="Ma X.K."/>
            <person name="Ma L."/>
            <person name="Huang J."/>
            <person name="Chen G.Z."/>
            <person name="Huang M.Z."/>
            <person name="Huang L."/>
            <person name="Peng D.H."/>
            <person name="Luo Y.B."/>
            <person name="Zou S.Q."/>
            <person name="Chen S.P."/>
            <person name="Lan S."/>
            <person name="Tsai W.C."/>
            <person name="Van de Peer Y."/>
            <person name="Liu Z.J."/>
        </authorList>
    </citation>
    <scope>NUCLEOTIDE SEQUENCE [LARGE SCALE GENOMIC DNA]</scope>
    <source>
        <strain evidence="6">Lor288</strain>
    </source>
</reference>
<name>A0ABR2M5G9_9ASPA</name>
<keyword evidence="2 4" id="KW-0238">DNA-binding</keyword>
<keyword evidence="7" id="KW-1185">Reference proteome</keyword>
<keyword evidence="3 4" id="KW-0539">Nucleus</keyword>
<dbReference type="CDD" id="cd22005">
    <property type="entry name" value="HMG-box_AtHMGB1-like"/>
    <property type="match status" value="1"/>
</dbReference>
<dbReference type="Gene3D" id="1.10.30.10">
    <property type="entry name" value="High mobility group box domain"/>
    <property type="match status" value="1"/>
</dbReference>
<evidence type="ECO:0000313" key="6">
    <source>
        <dbReference type="EMBL" id="KAK8958896.1"/>
    </source>
</evidence>
<dbReference type="InterPro" id="IPR031061">
    <property type="entry name" value="HMGB_plant"/>
</dbReference>
<accession>A0ABR2M5G9</accession>
<dbReference type="PANTHER" id="PTHR46261:SF12">
    <property type="entry name" value="HIGH MOBILITY GROUP B PROTEIN 14"/>
    <property type="match status" value="1"/>
</dbReference>
<evidence type="ECO:0000256" key="3">
    <source>
        <dbReference type="ARBA" id="ARBA00023242"/>
    </source>
</evidence>
<dbReference type="PROSITE" id="PS50118">
    <property type="entry name" value="HMG_BOX_2"/>
    <property type="match status" value="1"/>
</dbReference>
<organism evidence="6 7">
    <name type="scientific">Platanthera guangdongensis</name>
    <dbReference type="NCBI Taxonomy" id="2320717"/>
    <lineage>
        <taxon>Eukaryota</taxon>
        <taxon>Viridiplantae</taxon>
        <taxon>Streptophyta</taxon>
        <taxon>Embryophyta</taxon>
        <taxon>Tracheophyta</taxon>
        <taxon>Spermatophyta</taxon>
        <taxon>Magnoliopsida</taxon>
        <taxon>Liliopsida</taxon>
        <taxon>Asparagales</taxon>
        <taxon>Orchidaceae</taxon>
        <taxon>Orchidoideae</taxon>
        <taxon>Orchideae</taxon>
        <taxon>Orchidinae</taxon>
        <taxon>Platanthera</taxon>
    </lineage>
</organism>
<evidence type="ECO:0000259" key="5">
    <source>
        <dbReference type="PROSITE" id="PS50118"/>
    </source>
</evidence>
<dbReference type="SUPFAM" id="SSF47095">
    <property type="entry name" value="HMG-box"/>
    <property type="match status" value="1"/>
</dbReference>
<protein>
    <submittedName>
        <fullName evidence="6">High mobility group B protein 14</fullName>
    </submittedName>
</protein>
<comment type="subcellular location">
    <subcellularLocation>
        <location evidence="1">Nucleus</location>
    </subcellularLocation>
</comment>
<feature type="domain" description="HMG box" evidence="5">
    <location>
        <begin position="125"/>
        <end position="183"/>
    </location>
</feature>
<dbReference type="PANTHER" id="PTHR46261">
    <property type="entry name" value="HIGH MOBILITY GROUP B PROTEIN 4-RELATED"/>
    <property type="match status" value="1"/>
</dbReference>